<feature type="domain" description="Fimbrial-type adhesion" evidence="5">
    <location>
        <begin position="196"/>
        <end position="332"/>
    </location>
</feature>
<accession>H8L5I4</accession>
<comment type="similarity">
    <text evidence="2">Belongs to the fimbrial protein family.</text>
</comment>
<dbReference type="STRING" id="767434.Fraau_1352"/>
<dbReference type="Pfam" id="PF00419">
    <property type="entry name" value="Fimbrial"/>
    <property type="match status" value="1"/>
</dbReference>
<evidence type="ECO:0000256" key="1">
    <source>
        <dbReference type="ARBA" id="ARBA00004561"/>
    </source>
</evidence>
<keyword evidence="4" id="KW-0281">Fimbrium</keyword>
<dbReference type="InterPro" id="IPR050263">
    <property type="entry name" value="Bact_Fimbrial_Adh_Pro"/>
</dbReference>
<dbReference type="KEGG" id="fau:Fraau_1352"/>
<evidence type="ECO:0000313" key="7">
    <source>
        <dbReference type="Proteomes" id="UP000005234"/>
    </source>
</evidence>
<evidence type="ECO:0000313" key="6">
    <source>
        <dbReference type="EMBL" id="AFC85785.1"/>
    </source>
</evidence>
<dbReference type="eggNOG" id="COG3539">
    <property type="taxonomic scope" value="Bacteria"/>
</dbReference>
<reference evidence="6" key="1">
    <citation type="submission" date="2012-02" db="EMBL/GenBank/DDBJ databases">
        <title>The complete genome of Frateuria aurantia DSM 6220.</title>
        <authorList>
            <consortium name="US DOE Joint Genome Institute (JGI-PGF)"/>
            <person name="Lucas S."/>
            <person name="Copeland A."/>
            <person name="Lapidus A."/>
            <person name="Glavina del Rio T."/>
            <person name="Dalin E."/>
            <person name="Tice H."/>
            <person name="Bruce D."/>
            <person name="Goodwin L."/>
            <person name="Pitluck S."/>
            <person name="Peters L."/>
            <person name="Ovchinnikova G."/>
            <person name="Teshima H."/>
            <person name="Kyrpides N."/>
            <person name="Mavromatis K."/>
            <person name="Ivanova N."/>
            <person name="Brettin T."/>
            <person name="Detter J.C."/>
            <person name="Han C."/>
            <person name="Larimer F."/>
            <person name="Land M."/>
            <person name="Hauser L."/>
            <person name="Markowitz V."/>
            <person name="Cheng J.-F."/>
            <person name="Hugenholtz P."/>
            <person name="Woyke T."/>
            <person name="Wu D."/>
            <person name="Brambilla E."/>
            <person name="Klenk H.-P."/>
            <person name="Eisen J.A."/>
        </authorList>
    </citation>
    <scope>NUCLEOTIDE SEQUENCE</scope>
    <source>
        <strain evidence="6">DSM 6220</strain>
    </source>
</reference>
<dbReference type="Proteomes" id="UP000005234">
    <property type="component" value="Chromosome"/>
</dbReference>
<organism evidence="6 7">
    <name type="scientific">Frateuria aurantia (strain ATCC 33424 / DSM 6220 / KCTC 2777 / LMG 1558 / NBRC 3245 / NCIMB 13370)</name>
    <name type="common">Acetobacter aurantius</name>
    <dbReference type="NCBI Taxonomy" id="767434"/>
    <lineage>
        <taxon>Bacteria</taxon>
        <taxon>Pseudomonadati</taxon>
        <taxon>Pseudomonadota</taxon>
        <taxon>Gammaproteobacteria</taxon>
        <taxon>Lysobacterales</taxon>
        <taxon>Rhodanobacteraceae</taxon>
        <taxon>Frateuria</taxon>
    </lineage>
</organism>
<dbReference type="HOGENOM" id="CLU_859630_0_0_6"/>
<dbReference type="PANTHER" id="PTHR33420:SF3">
    <property type="entry name" value="FIMBRIAL SUBUNIT ELFA"/>
    <property type="match status" value="1"/>
</dbReference>
<dbReference type="GO" id="GO:0009289">
    <property type="term" value="C:pilus"/>
    <property type="evidence" value="ECO:0007669"/>
    <property type="project" value="UniProtKB-SubCell"/>
</dbReference>
<dbReference type="SUPFAM" id="SSF49401">
    <property type="entry name" value="Bacterial adhesins"/>
    <property type="match status" value="1"/>
</dbReference>
<evidence type="ECO:0000256" key="4">
    <source>
        <dbReference type="ARBA" id="ARBA00023263"/>
    </source>
</evidence>
<evidence type="ECO:0000256" key="3">
    <source>
        <dbReference type="ARBA" id="ARBA00022729"/>
    </source>
</evidence>
<protein>
    <submittedName>
        <fullName evidence="6">P pilus assembly protein, pilin FimA</fullName>
    </submittedName>
</protein>
<evidence type="ECO:0000259" key="5">
    <source>
        <dbReference type="Pfam" id="PF00419"/>
    </source>
</evidence>
<comment type="subcellular location">
    <subcellularLocation>
        <location evidence="1">Fimbrium</location>
    </subcellularLocation>
</comment>
<gene>
    <name evidence="6" type="ordered locus">Fraau_1352</name>
</gene>
<dbReference type="InterPro" id="IPR000259">
    <property type="entry name" value="Adhesion_dom_fimbrial"/>
</dbReference>
<dbReference type="OrthoDB" id="5956809at2"/>
<dbReference type="InterPro" id="IPR008966">
    <property type="entry name" value="Adhesion_dom_sf"/>
</dbReference>
<dbReference type="EMBL" id="CP003350">
    <property type="protein sequence ID" value="AFC85785.1"/>
    <property type="molecule type" value="Genomic_DNA"/>
</dbReference>
<dbReference type="RefSeq" id="WP_014402791.1">
    <property type="nucleotide sequence ID" value="NC_017033.1"/>
</dbReference>
<keyword evidence="3" id="KW-0732">Signal</keyword>
<proteinExistence type="inferred from homology"/>
<name>H8L5I4_FRAAD</name>
<dbReference type="Gene3D" id="2.60.40.3310">
    <property type="match status" value="1"/>
</dbReference>
<evidence type="ECO:0000256" key="2">
    <source>
        <dbReference type="ARBA" id="ARBA00006671"/>
    </source>
</evidence>
<sequence>MWLWGLLLVLLPVQQLRAVSCSQGAPQTVSLPDVSIPSGTAVGALLGTPVSATMVFSCTYGFLEVGTANIQAGGTLAALDASNNPAGPGITFATNLPGIALRVTGSPTQASSQVCTQCGPNGAAGFQLGAVANPSFLLGGTGRLNETFTLQLIKTGNVVPGSLTGVVLIPFWWSVPGFASSSILSASLVLGGGTTVTVPACTVNAPADFTVALPTVSTRALAAVGATAGRTGFHISLNCPAGITVAVSMQSSRPNATVTGLSEPMTGGAAQVGVQLLGADFMPVNVAGLPQAGVRTSAQGLLLLTYYAQYYLLAGSAGAGRVNATVTYTLTYP</sequence>
<dbReference type="AlphaFoldDB" id="H8L5I4"/>
<dbReference type="GO" id="GO:0043709">
    <property type="term" value="P:cell adhesion involved in single-species biofilm formation"/>
    <property type="evidence" value="ECO:0007669"/>
    <property type="project" value="TreeGrafter"/>
</dbReference>
<dbReference type="Gene3D" id="2.60.40.1090">
    <property type="entry name" value="Fimbrial-type adhesion domain"/>
    <property type="match status" value="1"/>
</dbReference>
<dbReference type="PANTHER" id="PTHR33420">
    <property type="entry name" value="FIMBRIAL SUBUNIT ELFA-RELATED"/>
    <property type="match status" value="1"/>
</dbReference>
<keyword evidence="7" id="KW-1185">Reference proteome</keyword>
<dbReference type="InterPro" id="IPR036937">
    <property type="entry name" value="Adhesion_dom_fimbrial_sf"/>
</dbReference>